<gene>
    <name evidence="5" type="primary">vapC</name>
    <name evidence="7" type="ORF">CKO43_05610</name>
</gene>
<evidence type="ECO:0000313" key="8">
    <source>
        <dbReference type="Proteomes" id="UP001041814"/>
    </source>
</evidence>
<dbReference type="InterPro" id="IPR002716">
    <property type="entry name" value="PIN_dom"/>
</dbReference>
<evidence type="ECO:0000256" key="5">
    <source>
        <dbReference type="HAMAP-Rule" id="MF_00265"/>
    </source>
</evidence>
<dbReference type="EC" id="3.1.-.-" evidence="5"/>
<evidence type="ECO:0000313" key="7">
    <source>
        <dbReference type="EMBL" id="MBK1712253.1"/>
    </source>
</evidence>
<sequence>MAKQSEPAARRALLDVNVLVALLDAGHLHHGAAMDWLAVHEAGGWASCPLTQNGCLRILSLPAYPNPQPPARVAARLAEAAADASHAFWPDDLNLLEPGLLRWDRVLSSRHITDLYLLALAVRHDGRLVTLDRSIAFEAVPGATPEHLTVIGAPA</sequence>
<keyword evidence="2 5" id="KW-0540">Nuclease</keyword>
<name>A0ABS1DRY6_RUBGE</name>
<dbReference type="InterPro" id="IPR006226">
    <property type="entry name" value="Mtu_PIN"/>
</dbReference>
<protein>
    <recommendedName>
        <fullName evidence="5">Ribonuclease VapC</fullName>
        <shortName evidence="5">RNase VapC</shortName>
        <ecNumber evidence="5">3.1.-.-</ecNumber>
    </recommendedName>
    <alternativeName>
        <fullName evidence="5">Toxin VapC</fullName>
    </alternativeName>
</protein>
<reference evidence="7" key="2">
    <citation type="journal article" date="2020" name="Microorganisms">
        <title>Osmotic Adaptation and Compatible Solute Biosynthesis of Phototrophic Bacteria as Revealed from Genome Analyses.</title>
        <authorList>
            <person name="Imhoff J.F."/>
            <person name="Rahn T."/>
            <person name="Kunzel S."/>
            <person name="Keller A."/>
            <person name="Neulinger S.C."/>
        </authorList>
    </citation>
    <scope>NUCLEOTIDE SEQUENCE</scope>
    <source>
        <strain evidence="7">IM 151</strain>
    </source>
</reference>
<dbReference type="InterPro" id="IPR022907">
    <property type="entry name" value="VapC_family"/>
</dbReference>
<feature type="domain" description="PIN" evidence="6">
    <location>
        <begin position="13"/>
        <end position="135"/>
    </location>
</feature>
<dbReference type="HAMAP" id="MF_00265">
    <property type="entry name" value="VapC_Nob1"/>
    <property type="match status" value="1"/>
</dbReference>
<dbReference type="NCBIfam" id="TIGR00028">
    <property type="entry name" value="Mtu_PIN_fam"/>
    <property type="match status" value="1"/>
</dbReference>
<accession>A0ABS1DRY6</accession>
<keyword evidence="3 5" id="KW-0479">Metal-binding</keyword>
<evidence type="ECO:0000259" key="6">
    <source>
        <dbReference type="Pfam" id="PF01850"/>
    </source>
</evidence>
<feature type="binding site" evidence="5">
    <location>
        <position position="114"/>
    </location>
    <ligand>
        <name>Mg(2+)</name>
        <dbReference type="ChEBI" id="CHEBI:18420"/>
    </ligand>
</feature>
<organism evidence="7 8">
    <name type="scientific">Rubrivivax gelatinosus</name>
    <name type="common">Rhodocyclus gelatinosus</name>
    <name type="synonym">Rhodopseudomonas gelatinosa</name>
    <dbReference type="NCBI Taxonomy" id="28068"/>
    <lineage>
        <taxon>Bacteria</taxon>
        <taxon>Pseudomonadati</taxon>
        <taxon>Pseudomonadota</taxon>
        <taxon>Betaproteobacteria</taxon>
        <taxon>Burkholderiales</taxon>
        <taxon>Sphaerotilaceae</taxon>
        <taxon>Rubrivivax</taxon>
    </lineage>
</organism>
<dbReference type="SUPFAM" id="SSF88723">
    <property type="entry name" value="PIN domain-like"/>
    <property type="match status" value="1"/>
</dbReference>
<keyword evidence="5" id="KW-0800">Toxin</keyword>
<dbReference type="RefSeq" id="WP_200378107.1">
    <property type="nucleotide sequence ID" value="NZ_NRRU01000014.1"/>
</dbReference>
<comment type="cofactor">
    <cofactor evidence="5">
        <name>Mg(2+)</name>
        <dbReference type="ChEBI" id="CHEBI:18420"/>
    </cofactor>
</comment>
<dbReference type="EMBL" id="NRRU01000014">
    <property type="protein sequence ID" value="MBK1712253.1"/>
    <property type="molecule type" value="Genomic_DNA"/>
</dbReference>
<comment type="function">
    <text evidence="5">Toxic component of a toxin-antitoxin (TA) system. An RNase.</text>
</comment>
<reference evidence="7" key="1">
    <citation type="submission" date="2017-08" db="EMBL/GenBank/DDBJ databases">
        <authorList>
            <person name="Imhoff J.F."/>
            <person name="Rahn T."/>
            <person name="Kuenzel S."/>
            <person name="Neulinger S.C."/>
        </authorList>
    </citation>
    <scope>NUCLEOTIDE SEQUENCE</scope>
    <source>
        <strain evidence="7">IM 151</strain>
    </source>
</reference>
<dbReference type="Proteomes" id="UP001041814">
    <property type="component" value="Unassembled WGS sequence"/>
</dbReference>
<keyword evidence="5" id="KW-0460">Magnesium</keyword>
<proteinExistence type="inferred from homology"/>
<keyword evidence="1 5" id="KW-1277">Toxin-antitoxin system</keyword>
<evidence type="ECO:0000256" key="1">
    <source>
        <dbReference type="ARBA" id="ARBA00022649"/>
    </source>
</evidence>
<evidence type="ECO:0000256" key="3">
    <source>
        <dbReference type="ARBA" id="ARBA00022723"/>
    </source>
</evidence>
<keyword evidence="4 5" id="KW-0378">Hydrolase</keyword>
<comment type="similarity">
    <text evidence="5">Belongs to the PINc/VapC protein family.</text>
</comment>
<dbReference type="InterPro" id="IPR029060">
    <property type="entry name" value="PIN-like_dom_sf"/>
</dbReference>
<keyword evidence="8" id="KW-1185">Reference proteome</keyword>
<dbReference type="Pfam" id="PF01850">
    <property type="entry name" value="PIN"/>
    <property type="match status" value="1"/>
</dbReference>
<evidence type="ECO:0000256" key="4">
    <source>
        <dbReference type="ARBA" id="ARBA00022801"/>
    </source>
</evidence>
<feature type="binding site" evidence="5">
    <location>
        <position position="15"/>
    </location>
    <ligand>
        <name>Mg(2+)</name>
        <dbReference type="ChEBI" id="CHEBI:18420"/>
    </ligand>
</feature>
<evidence type="ECO:0000256" key="2">
    <source>
        <dbReference type="ARBA" id="ARBA00022722"/>
    </source>
</evidence>
<comment type="caution">
    <text evidence="7">The sequence shown here is derived from an EMBL/GenBank/DDBJ whole genome shotgun (WGS) entry which is preliminary data.</text>
</comment>